<gene>
    <name evidence="3" type="ORF">A3B54_05660</name>
</gene>
<comment type="caution">
    <text evidence="3">The sequence shown here is derived from an EMBL/GenBank/DDBJ whole genome shotgun (WGS) entry which is preliminary data.</text>
</comment>
<dbReference type="Proteomes" id="UP000177039">
    <property type="component" value="Unassembled WGS sequence"/>
</dbReference>
<protein>
    <recommendedName>
        <fullName evidence="2">LytR/CpsA/Psr regulator C-terminal domain-containing protein</fullName>
    </recommendedName>
</protein>
<feature type="domain" description="LytR/CpsA/Psr regulator C-terminal" evidence="2">
    <location>
        <begin position="562"/>
        <end position="648"/>
    </location>
</feature>
<reference evidence="3 4" key="1">
    <citation type="journal article" date="2016" name="Nat. Commun.">
        <title>Thousands of microbial genomes shed light on interconnected biogeochemical processes in an aquifer system.</title>
        <authorList>
            <person name="Anantharaman K."/>
            <person name="Brown C.T."/>
            <person name="Hug L.A."/>
            <person name="Sharon I."/>
            <person name="Castelle C.J."/>
            <person name="Probst A.J."/>
            <person name="Thomas B.C."/>
            <person name="Singh A."/>
            <person name="Wilkins M.J."/>
            <person name="Karaoz U."/>
            <person name="Brodie E.L."/>
            <person name="Williams K.H."/>
            <person name="Hubbard S.S."/>
            <person name="Banfield J.F."/>
        </authorList>
    </citation>
    <scope>NUCLEOTIDE SEQUENCE [LARGE SCALE GENOMIC DNA]</scope>
</reference>
<keyword evidence="1" id="KW-0812">Transmembrane</keyword>
<dbReference type="InterPro" id="IPR027381">
    <property type="entry name" value="LytR/CpsA/Psr_C"/>
</dbReference>
<accession>A0A1F5H217</accession>
<keyword evidence="1" id="KW-1133">Transmembrane helix</keyword>
<name>A0A1F5H217_9BACT</name>
<dbReference type="Pfam" id="PF13399">
    <property type="entry name" value="LytR_C"/>
    <property type="match status" value="1"/>
</dbReference>
<evidence type="ECO:0000256" key="1">
    <source>
        <dbReference type="SAM" id="Phobius"/>
    </source>
</evidence>
<dbReference type="AlphaFoldDB" id="A0A1F5H217"/>
<organism evidence="3 4">
    <name type="scientific">Candidatus Curtissbacteria bacterium RIFCSPLOWO2_01_FULL_42_50</name>
    <dbReference type="NCBI Taxonomy" id="1797730"/>
    <lineage>
        <taxon>Bacteria</taxon>
        <taxon>Candidatus Curtissiibacteriota</taxon>
    </lineage>
</organism>
<dbReference type="EMBL" id="MFBT01000042">
    <property type="protein sequence ID" value="OGD98119.1"/>
    <property type="molecule type" value="Genomic_DNA"/>
</dbReference>
<proteinExistence type="predicted"/>
<evidence type="ECO:0000313" key="3">
    <source>
        <dbReference type="EMBL" id="OGD98119.1"/>
    </source>
</evidence>
<evidence type="ECO:0000313" key="4">
    <source>
        <dbReference type="Proteomes" id="UP000177039"/>
    </source>
</evidence>
<evidence type="ECO:0000259" key="2">
    <source>
        <dbReference type="Pfam" id="PF13399"/>
    </source>
</evidence>
<dbReference type="Gene3D" id="3.30.70.2390">
    <property type="match status" value="1"/>
</dbReference>
<keyword evidence="1" id="KW-0472">Membrane</keyword>
<feature type="transmembrane region" description="Helical" evidence="1">
    <location>
        <begin position="20"/>
        <end position="37"/>
    </location>
</feature>
<sequence length="649" mass="73812">MIQGYRRDYLKILMERRKIVFVTVGLLVFAFLAYRYLAPFGKVVYYRFSSKLPGAEEMTTFSPGKDNVLKIPAQIITTSKSKLQLELLSSGVGSVKASLKFKPTVNEIKLGIRGNEKEEFFYRPLYRDLLWQLDWKKIEEGEFTLWQKEKNYQTLYDFVNNPPQNKKVASYFIDLDKLSLLNPGEIKESKVTIDTLLRGNHTFLVRVDKSPLILKIAKQDLNGYEGEDSLTVAVLKDERILAKKTIADDGITDASRLKAEPQEETITLESIEPGIYRVNFVFEDQRADGVITRVDVNQRKAVFKNSVFILGEKPITLWTNSKKLSILTYHSTGFQTVKLNNTHDLKIEEELKKYDFDLESLVGKGENNGLFRLESPKNDLVLTNDGYFAFSEDAFFYPEILKFVDLNEVDDLNSFDYVLTSYPLPKKEGNWLIAETNLDPKKIRIEGDKLYFSLEVPQISKYGGQLEIDYLEIAVKHKGLLEAKTSISPSPKPEVKDESLKRNVFRNIGHFFGNILNKVKLFFGKIPFIPKNKPTPSPTPKITLTVTETPKPTTVPSFKNDILVKILNGGAKEGEAGKFSDVLKDAGFSNVNATNADNYNFQNATLRFRGEDKKEAEKIAELLKKDYQTVNQEENATSSAEIVVILGNK</sequence>